<dbReference type="Proteomes" id="UP001062846">
    <property type="component" value="Chromosome 5"/>
</dbReference>
<accession>A0ACC0NWQ2</accession>
<reference evidence="1" key="1">
    <citation type="submission" date="2022-02" db="EMBL/GenBank/DDBJ databases">
        <title>Plant Genome Project.</title>
        <authorList>
            <person name="Zhang R.-G."/>
        </authorList>
    </citation>
    <scope>NUCLEOTIDE SEQUENCE</scope>
    <source>
        <strain evidence="1">AT1</strain>
    </source>
</reference>
<protein>
    <submittedName>
        <fullName evidence="1">Uncharacterized protein</fullName>
    </submittedName>
</protein>
<keyword evidence="2" id="KW-1185">Reference proteome</keyword>
<dbReference type="EMBL" id="CM046392">
    <property type="protein sequence ID" value="KAI8556928.1"/>
    <property type="molecule type" value="Genomic_DNA"/>
</dbReference>
<sequence length="335" mass="38358">MSKASSSVLQGQDLIDPIFNNILTGAIVKQDLILLENQIPFFVLEHLFEVTVAKISGADKLSLEDYVRSYWEYYIKRPEYENSGSKKTSCCLPVDCVPSVGDCVLSVGHRSTKESARAGKADQYHHILHLLHDFCLPGDNVENKQKKLCRFEVSASDLHYAGVNFAPAEDNNLFNVKFEEPKGIRWWFNRAKFKIPTLDVDDFTEKFFRNLIALEQCCPGVRRHFTSYAKFMDTLIDSDKDVDVLKKAGVILNNLGVDADVAHLFNNLCKEVVVGEFYFDDEYQDAYKYSKYLWPKWMAYWKRKYVASPWAFKAAGVAIIGFGMGLTQFIRSFLK</sequence>
<name>A0ACC0NWQ2_RHOML</name>
<evidence type="ECO:0000313" key="2">
    <source>
        <dbReference type="Proteomes" id="UP001062846"/>
    </source>
</evidence>
<gene>
    <name evidence="1" type="ORF">RHMOL_Rhmol05G0294800</name>
</gene>
<evidence type="ECO:0000313" key="1">
    <source>
        <dbReference type="EMBL" id="KAI8556928.1"/>
    </source>
</evidence>
<proteinExistence type="predicted"/>
<comment type="caution">
    <text evidence="1">The sequence shown here is derived from an EMBL/GenBank/DDBJ whole genome shotgun (WGS) entry which is preliminary data.</text>
</comment>
<organism evidence="1 2">
    <name type="scientific">Rhododendron molle</name>
    <name type="common">Chinese azalea</name>
    <name type="synonym">Azalea mollis</name>
    <dbReference type="NCBI Taxonomy" id="49168"/>
    <lineage>
        <taxon>Eukaryota</taxon>
        <taxon>Viridiplantae</taxon>
        <taxon>Streptophyta</taxon>
        <taxon>Embryophyta</taxon>
        <taxon>Tracheophyta</taxon>
        <taxon>Spermatophyta</taxon>
        <taxon>Magnoliopsida</taxon>
        <taxon>eudicotyledons</taxon>
        <taxon>Gunneridae</taxon>
        <taxon>Pentapetalae</taxon>
        <taxon>asterids</taxon>
        <taxon>Ericales</taxon>
        <taxon>Ericaceae</taxon>
        <taxon>Ericoideae</taxon>
        <taxon>Rhodoreae</taxon>
        <taxon>Rhododendron</taxon>
    </lineage>
</organism>